<dbReference type="SUPFAM" id="SSF56281">
    <property type="entry name" value="Metallo-hydrolase/oxidoreductase"/>
    <property type="match status" value="1"/>
</dbReference>
<dbReference type="PANTHER" id="PTHR43705">
    <property type="entry name" value="HYDROXYACYLGLUTATHIONE HYDROLASE"/>
    <property type="match status" value="1"/>
</dbReference>
<feature type="binding site" evidence="7">
    <location>
        <position position="57"/>
    </location>
    <ligand>
        <name>Zn(2+)</name>
        <dbReference type="ChEBI" id="CHEBI:29105"/>
        <label>1</label>
    </ligand>
</feature>
<dbReference type="PIRSF" id="PIRSF005457">
    <property type="entry name" value="Glx"/>
    <property type="match status" value="1"/>
</dbReference>
<dbReference type="NCBIfam" id="TIGR03413">
    <property type="entry name" value="GSH_gloB"/>
    <property type="match status" value="1"/>
</dbReference>
<dbReference type="InterPro" id="IPR032282">
    <property type="entry name" value="HAGH_C"/>
</dbReference>
<feature type="binding site" evidence="7">
    <location>
        <position position="62"/>
    </location>
    <ligand>
        <name>Zn(2+)</name>
        <dbReference type="ChEBI" id="CHEBI:29105"/>
        <label>2</label>
    </ligand>
</feature>
<feature type="binding site" evidence="7">
    <location>
        <position position="172"/>
    </location>
    <ligand>
        <name>Zn(2+)</name>
        <dbReference type="ChEBI" id="CHEBI:29105"/>
        <label>2</label>
    </ligand>
</feature>
<dbReference type="HAMAP" id="MF_01374">
    <property type="entry name" value="Glyoxalase_2"/>
    <property type="match status" value="1"/>
</dbReference>
<evidence type="ECO:0000256" key="5">
    <source>
        <dbReference type="ARBA" id="ARBA00022801"/>
    </source>
</evidence>
<evidence type="ECO:0000256" key="1">
    <source>
        <dbReference type="ARBA" id="ARBA00001623"/>
    </source>
</evidence>
<evidence type="ECO:0000313" key="10">
    <source>
        <dbReference type="Proteomes" id="UP000265750"/>
    </source>
</evidence>
<dbReference type="RefSeq" id="WP_119540326.1">
    <property type="nucleotide sequence ID" value="NZ_QYRN01000006.1"/>
</dbReference>
<dbReference type="Proteomes" id="UP000265750">
    <property type="component" value="Unassembled WGS sequence"/>
</dbReference>
<sequence>MSPYPIRQFTCRSDNFGVLLHDPQSGSTLSIDAPEEAPILAALEREGWRLTHILTTHHHGDHVAANEALKERFGAQVVGPEAERARIPGLDRGVRGGDRFAVGSLRIEVIDTPGHTAGHVSYFVPAAGALFAADTLFSLGCGRLFEGDAATMWESVKRLRVLPDETMLFCGHEYTATNARFALDVDPGNLLLQERVKEVEALRVRGEATLPVALGREKRTNPFLRADDPELQGALGMAGEDPVAVFAALRERRNGY</sequence>
<keyword evidence="4 7" id="KW-0479">Metal-binding</keyword>
<evidence type="ECO:0000256" key="3">
    <source>
        <dbReference type="ARBA" id="ARBA00006759"/>
    </source>
</evidence>
<dbReference type="SMART" id="SM00849">
    <property type="entry name" value="Lactamase_B"/>
    <property type="match status" value="1"/>
</dbReference>
<comment type="pathway">
    <text evidence="2 7">Secondary metabolite metabolism; methylglyoxal degradation; (R)-lactate from methylglyoxal: step 2/2.</text>
</comment>
<keyword evidence="6 7" id="KW-0862">Zinc</keyword>
<reference evidence="10" key="1">
    <citation type="submission" date="2018-09" db="EMBL/GenBank/DDBJ databases">
        <authorList>
            <person name="Tuo L."/>
        </authorList>
    </citation>
    <scope>NUCLEOTIDE SEQUENCE [LARGE SCALE GENOMIC DNA]</scope>
    <source>
        <strain evidence="10">M2BS4Y-1</strain>
    </source>
</reference>
<evidence type="ECO:0000256" key="2">
    <source>
        <dbReference type="ARBA" id="ARBA00004963"/>
    </source>
</evidence>
<evidence type="ECO:0000256" key="7">
    <source>
        <dbReference type="HAMAP-Rule" id="MF_01374"/>
    </source>
</evidence>
<dbReference type="GO" id="GO:0046872">
    <property type="term" value="F:metal ion binding"/>
    <property type="evidence" value="ECO:0007669"/>
    <property type="project" value="UniProtKB-KW"/>
</dbReference>
<accession>A0A3A1WRL2</accession>
<dbReference type="GO" id="GO:0004416">
    <property type="term" value="F:hydroxyacylglutathione hydrolase activity"/>
    <property type="evidence" value="ECO:0007669"/>
    <property type="project" value="UniProtKB-UniRule"/>
</dbReference>
<dbReference type="UniPathway" id="UPA00619">
    <property type="reaction ID" value="UER00676"/>
</dbReference>
<evidence type="ECO:0000256" key="4">
    <source>
        <dbReference type="ARBA" id="ARBA00022723"/>
    </source>
</evidence>
<dbReference type="InterPro" id="IPR036866">
    <property type="entry name" value="RibonucZ/Hydroxyglut_hydro"/>
</dbReference>
<comment type="function">
    <text evidence="7">Thiolesterase that catalyzes the hydrolysis of S-D-lactoyl-glutathione to form glutathione and D-lactic acid.</text>
</comment>
<dbReference type="GO" id="GO:0019243">
    <property type="term" value="P:methylglyoxal catabolic process to D-lactate via S-lactoyl-glutathione"/>
    <property type="evidence" value="ECO:0007669"/>
    <property type="project" value="UniProtKB-UniRule"/>
</dbReference>
<proteinExistence type="inferred from homology"/>
<dbReference type="Gene3D" id="3.60.15.10">
    <property type="entry name" value="Ribonuclease Z/Hydroxyacylglutathione hydrolase-like"/>
    <property type="match status" value="1"/>
</dbReference>
<comment type="similarity">
    <text evidence="3 7">Belongs to the metallo-beta-lactamase superfamily. Glyoxalase II family.</text>
</comment>
<feature type="domain" description="Metallo-beta-lactamase" evidence="8">
    <location>
        <begin position="14"/>
        <end position="172"/>
    </location>
</feature>
<feature type="binding site" evidence="7">
    <location>
        <position position="61"/>
    </location>
    <ligand>
        <name>Zn(2+)</name>
        <dbReference type="ChEBI" id="CHEBI:29105"/>
        <label>2</label>
    </ligand>
</feature>
<dbReference type="InterPro" id="IPR050110">
    <property type="entry name" value="Glyoxalase_II_hydrolase"/>
</dbReference>
<evidence type="ECO:0000313" key="9">
    <source>
        <dbReference type="EMBL" id="RIY00015.1"/>
    </source>
</evidence>
<gene>
    <name evidence="7 9" type="primary">gloB</name>
    <name evidence="9" type="ORF">D3218_11985</name>
</gene>
<protein>
    <recommendedName>
        <fullName evidence="7">Hydroxyacylglutathione hydrolase</fullName>
        <ecNumber evidence="7">3.1.2.6</ecNumber>
    </recommendedName>
    <alternativeName>
        <fullName evidence="7">Glyoxalase II</fullName>
        <shortName evidence="7">Glx II</shortName>
    </alternativeName>
</protein>
<keyword evidence="10" id="KW-1185">Reference proteome</keyword>
<dbReference type="OrthoDB" id="9802248at2"/>
<dbReference type="PANTHER" id="PTHR43705:SF1">
    <property type="entry name" value="HYDROXYACYLGLUTATHIONE HYDROLASE GLOB"/>
    <property type="match status" value="1"/>
</dbReference>
<evidence type="ECO:0000256" key="6">
    <source>
        <dbReference type="ARBA" id="ARBA00022833"/>
    </source>
</evidence>
<dbReference type="InterPro" id="IPR017782">
    <property type="entry name" value="Hydroxyacylglutathione_Hdrlase"/>
</dbReference>
<keyword evidence="5 7" id="KW-0378">Hydrolase</keyword>
<dbReference type="AlphaFoldDB" id="A0A3A1WRL2"/>
<dbReference type="InterPro" id="IPR001279">
    <property type="entry name" value="Metallo-B-lactamas"/>
</dbReference>
<dbReference type="Pfam" id="PF16123">
    <property type="entry name" value="HAGH_C"/>
    <property type="match status" value="1"/>
</dbReference>
<evidence type="ECO:0000259" key="8">
    <source>
        <dbReference type="SMART" id="SM00849"/>
    </source>
</evidence>
<feature type="binding site" evidence="7">
    <location>
        <position position="115"/>
    </location>
    <ligand>
        <name>Zn(2+)</name>
        <dbReference type="ChEBI" id="CHEBI:29105"/>
        <label>1</label>
    </ligand>
</feature>
<dbReference type="CDD" id="cd07723">
    <property type="entry name" value="hydroxyacylglutathione_hydrolase_MBL-fold"/>
    <property type="match status" value="1"/>
</dbReference>
<comment type="caution">
    <text evidence="9">The sequence shown here is derived from an EMBL/GenBank/DDBJ whole genome shotgun (WGS) entry which is preliminary data.</text>
</comment>
<comment type="cofactor">
    <cofactor evidence="7">
        <name>Zn(2+)</name>
        <dbReference type="ChEBI" id="CHEBI:29105"/>
    </cofactor>
    <text evidence="7">Binds 2 Zn(2+) ions per subunit.</text>
</comment>
<feature type="binding site" evidence="7">
    <location>
        <position position="134"/>
    </location>
    <ligand>
        <name>Zn(2+)</name>
        <dbReference type="ChEBI" id="CHEBI:29105"/>
        <label>1</label>
    </ligand>
</feature>
<organism evidence="9 10">
    <name type="scientific">Aureimonas flava</name>
    <dbReference type="NCBI Taxonomy" id="2320271"/>
    <lineage>
        <taxon>Bacteria</taxon>
        <taxon>Pseudomonadati</taxon>
        <taxon>Pseudomonadota</taxon>
        <taxon>Alphaproteobacteria</taxon>
        <taxon>Hyphomicrobiales</taxon>
        <taxon>Aurantimonadaceae</taxon>
        <taxon>Aureimonas</taxon>
    </lineage>
</organism>
<dbReference type="EMBL" id="QYRN01000006">
    <property type="protein sequence ID" value="RIY00015.1"/>
    <property type="molecule type" value="Genomic_DNA"/>
</dbReference>
<dbReference type="InterPro" id="IPR035680">
    <property type="entry name" value="Clx_II_MBL"/>
</dbReference>
<dbReference type="EC" id="3.1.2.6" evidence="7"/>
<comment type="catalytic activity">
    <reaction evidence="1 7">
        <text>an S-(2-hydroxyacyl)glutathione + H2O = a 2-hydroxy carboxylate + glutathione + H(+)</text>
        <dbReference type="Rhea" id="RHEA:21864"/>
        <dbReference type="ChEBI" id="CHEBI:15377"/>
        <dbReference type="ChEBI" id="CHEBI:15378"/>
        <dbReference type="ChEBI" id="CHEBI:57925"/>
        <dbReference type="ChEBI" id="CHEBI:58896"/>
        <dbReference type="ChEBI" id="CHEBI:71261"/>
        <dbReference type="EC" id="3.1.2.6"/>
    </reaction>
</comment>
<dbReference type="Pfam" id="PF00753">
    <property type="entry name" value="Lactamase_B"/>
    <property type="match status" value="1"/>
</dbReference>
<feature type="binding site" evidence="7">
    <location>
        <position position="134"/>
    </location>
    <ligand>
        <name>Zn(2+)</name>
        <dbReference type="ChEBI" id="CHEBI:29105"/>
        <label>2</label>
    </ligand>
</feature>
<comment type="subunit">
    <text evidence="7">Monomer.</text>
</comment>
<name>A0A3A1WRL2_9HYPH</name>
<feature type="binding site" evidence="7">
    <location>
        <position position="59"/>
    </location>
    <ligand>
        <name>Zn(2+)</name>
        <dbReference type="ChEBI" id="CHEBI:29105"/>
        <label>1</label>
    </ligand>
</feature>